<proteinExistence type="predicted"/>
<dbReference type="InterPro" id="IPR017853">
    <property type="entry name" value="GH"/>
</dbReference>
<dbReference type="KEGG" id="tsa:AciPR4_2074"/>
<dbReference type="STRING" id="401053.AciPR4_2074"/>
<dbReference type="Gene3D" id="3.20.20.80">
    <property type="entry name" value="Glycosidases"/>
    <property type="match status" value="1"/>
</dbReference>
<dbReference type="AlphaFoldDB" id="E8V7V4"/>
<dbReference type="Proteomes" id="UP000006844">
    <property type="component" value="Chromosome"/>
</dbReference>
<feature type="domain" description="DUF4015" evidence="1">
    <location>
        <begin position="117"/>
        <end position="430"/>
    </location>
</feature>
<dbReference type="eggNOG" id="COG1306">
    <property type="taxonomic scope" value="Bacteria"/>
</dbReference>
<dbReference type="HOGENOM" id="CLU_030168_2_1_0"/>
<evidence type="ECO:0000259" key="1">
    <source>
        <dbReference type="Pfam" id="PF13200"/>
    </source>
</evidence>
<protein>
    <submittedName>
        <fullName evidence="2">GTP-binding protein</fullName>
    </submittedName>
</protein>
<evidence type="ECO:0000313" key="3">
    <source>
        <dbReference type="Proteomes" id="UP000006844"/>
    </source>
</evidence>
<dbReference type="EMBL" id="CP002467">
    <property type="protein sequence ID" value="ADV82878.1"/>
    <property type="molecule type" value="Genomic_DNA"/>
</dbReference>
<dbReference type="SUPFAM" id="SSF51445">
    <property type="entry name" value="(Trans)glycosidases"/>
    <property type="match status" value="1"/>
</dbReference>
<reference evidence="2 3" key="1">
    <citation type="journal article" date="2012" name="Stand. Genomic Sci.">
        <title>Complete genome sequence of Terriglobus saanensis type strain SP1PR4(T), an Acidobacteria from tundra soil.</title>
        <authorList>
            <person name="Rawat S.R."/>
            <person name="Mannisto M.K."/>
            <person name="Starovoytov V."/>
            <person name="Goodwin L."/>
            <person name="Nolan M."/>
            <person name="Hauser L."/>
            <person name="Land M."/>
            <person name="Davenport K.W."/>
            <person name="Woyke T."/>
            <person name="Haggblom M.M."/>
        </authorList>
    </citation>
    <scope>NUCLEOTIDE SEQUENCE</scope>
    <source>
        <strain evidence="3">ATCC BAA-1853 / DSM 23119 / SP1PR4</strain>
    </source>
</reference>
<dbReference type="Pfam" id="PF13200">
    <property type="entry name" value="DUF4015"/>
    <property type="match status" value="1"/>
</dbReference>
<accession>E8V7V4</accession>
<name>E8V7V4_TERSS</name>
<sequence>MTHKLVQKVILPMPVMSKSQLQIFAALPLFFVAALLHAAATVQTRIVDATTNQPVADATVTVNGKLLTADAAGIYTIPAEAQFFGARAPGYLAATFVSADAAKNGGTFGLKPFAVKALYLSEFGVSSSIIRNSALDIIHHGGANALVVNIKSDHGLLVYPSEIPLAKSIGARKLTTIKSLTDLVKTNHAQGIYMIARIVTFKDDPLANARPDLAVHLEDGALFRDREHLSWTDPFQPEVRAYNIAIAVEAAKAGFDEVQFDYVRFPDAATKLKFSGPTDEAGRVKAISDFLAQAHTALIPYNVFQSADIFGYVLWNTNDTGIGQHLEEVVKIVDYVCPMLYPSGFKFGIPGHPKPMASTDDIYNTIKLTLDNAEKRTHANPRKFRPWLQAFRDYAFDKLVFGPTEVSAQIRAATDAHMDGWLLWNPHNRYTGIGLGETKAAPLATLPGH</sequence>
<organism evidence="2 3">
    <name type="scientific">Terriglobus saanensis (strain ATCC BAA-1853 / DSM 23119 / SP1PR4)</name>
    <dbReference type="NCBI Taxonomy" id="401053"/>
    <lineage>
        <taxon>Bacteria</taxon>
        <taxon>Pseudomonadati</taxon>
        <taxon>Acidobacteriota</taxon>
        <taxon>Terriglobia</taxon>
        <taxon>Terriglobales</taxon>
        <taxon>Acidobacteriaceae</taxon>
        <taxon>Terriglobus</taxon>
    </lineage>
</organism>
<evidence type="ECO:0000313" key="2">
    <source>
        <dbReference type="EMBL" id="ADV82878.1"/>
    </source>
</evidence>
<keyword evidence="3" id="KW-1185">Reference proteome</keyword>
<dbReference type="InterPro" id="IPR025275">
    <property type="entry name" value="DUF4015"/>
</dbReference>
<gene>
    <name evidence="2" type="ordered locus">AciPR4_2074</name>
</gene>